<dbReference type="HAMAP" id="MF_01539">
    <property type="entry name" value="TmcAL"/>
    <property type="match status" value="1"/>
</dbReference>
<comment type="catalytic activity">
    <reaction evidence="2">
        <text>cytidine(34) in elongator tRNA(Met) + acetate + ATP = N(4)-acetylcytidine(34) in elongator tRNA(Met) + AMP + diphosphate</text>
        <dbReference type="Rhea" id="RHEA:58144"/>
        <dbReference type="Rhea" id="RHEA-COMP:10693"/>
        <dbReference type="Rhea" id="RHEA-COMP:10694"/>
        <dbReference type="ChEBI" id="CHEBI:30089"/>
        <dbReference type="ChEBI" id="CHEBI:30616"/>
        <dbReference type="ChEBI" id="CHEBI:33019"/>
        <dbReference type="ChEBI" id="CHEBI:74900"/>
        <dbReference type="ChEBI" id="CHEBI:82748"/>
        <dbReference type="ChEBI" id="CHEBI:456215"/>
    </reaction>
</comment>
<dbReference type="GO" id="GO:0000049">
    <property type="term" value="F:tRNA binding"/>
    <property type="evidence" value="ECO:0007669"/>
    <property type="project" value="UniProtKB-KW"/>
</dbReference>
<dbReference type="GO" id="GO:0005524">
    <property type="term" value="F:ATP binding"/>
    <property type="evidence" value="ECO:0007669"/>
    <property type="project" value="UniProtKB-KW"/>
</dbReference>
<comment type="subcellular location">
    <subcellularLocation>
        <location evidence="2">Cytoplasm</location>
    </subcellularLocation>
</comment>
<comment type="caution">
    <text evidence="3">The sequence shown here is derived from an EMBL/GenBank/DDBJ whole genome shotgun (WGS) entry which is preliminary data.</text>
</comment>
<comment type="caution">
    <text evidence="2">Lacks conserved residue(s) required for the propagation of feature annotation.</text>
</comment>
<dbReference type="Proteomes" id="UP000886787">
    <property type="component" value="Unassembled WGS sequence"/>
</dbReference>
<dbReference type="PANTHER" id="PTHR37825:SF1">
    <property type="entry name" value="TRNA(MET) CYTIDINE ACETATE LIGASE"/>
    <property type="match status" value="1"/>
</dbReference>
<name>A0A9D1CUA5_9FIRM</name>
<dbReference type="GO" id="GO:0005737">
    <property type="term" value="C:cytoplasm"/>
    <property type="evidence" value="ECO:0007669"/>
    <property type="project" value="UniProtKB-SubCell"/>
</dbReference>
<keyword evidence="2" id="KW-0820">tRNA-binding</keyword>
<dbReference type="AlphaFoldDB" id="A0A9D1CUA5"/>
<keyword evidence="1 2" id="KW-0819">tRNA processing</keyword>
<proteinExistence type="inferred from homology"/>
<accession>A0A9D1CUA5</accession>
<feature type="binding site" evidence="2">
    <location>
        <position position="184"/>
    </location>
    <ligand>
        <name>ATP</name>
        <dbReference type="ChEBI" id="CHEBI:30616"/>
    </ligand>
</feature>
<dbReference type="SUPFAM" id="SSF52374">
    <property type="entry name" value="Nucleotidylyl transferase"/>
    <property type="match status" value="1"/>
</dbReference>
<organism evidence="3 4">
    <name type="scientific">Candidatus Scatavimonas merdigallinarum</name>
    <dbReference type="NCBI Taxonomy" id="2840914"/>
    <lineage>
        <taxon>Bacteria</taxon>
        <taxon>Bacillati</taxon>
        <taxon>Bacillota</taxon>
        <taxon>Clostridia</taxon>
        <taxon>Eubacteriales</taxon>
        <taxon>Oscillospiraceae</taxon>
        <taxon>Oscillospiraceae incertae sedis</taxon>
        <taxon>Candidatus Scatavimonas</taxon>
    </lineage>
</organism>
<dbReference type="PANTHER" id="PTHR37825">
    <property type="entry name" value="TRNA(MET) CYTIDINE ACETATE LIGASE"/>
    <property type="match status" value="1"/>
</dbReference>
<keyword evidence="2" id="KW-0694">RNA-binding</keyword>
<evidence type="ECO:0000313" key="4">
    <source>
        <dbReference type="Proteomes" id="UP000886787"/>
    </source>
</evidence>
<keyword evidence="2" id="KW-0963">Cytoplasm</keyword>
<gene>
    <name evidence="2" type="primary">tmcAL</name>
    <name evidence="3" type="ORF">IAD32_03335</name>
</gene>
<keyword evidence="2" id="KW-0067">ATP-binding</keyword>
<comment type="similarity">
    <text evidence="2">Belongs to the TmcAL family.</text>
</comment>
<feature type="binding site" evidence="2">
    <location>
        <position position="159"/>
    </location>
    <ligand>
        <name>ATP</name>
        <dbReference type="ChEBI" id="CHEBI:30616"/>
    </ligand>
</feature>
<evidence type="ECO:0000256" key="2">
    <source>
        <dbReference type="HAMAP-Rule" id="MF_01539"/>
    </source>
</evidence>
<sequence length="396" mass="43608">MNVFAVISEYNPFHNGHAYMLAQLRKAGATHIVAIMGGPFLQRGEPALFSKQLRARCALLNGADLVLELPCIWATASAESFALGGVSVAAALGVVDALGFGSECGAIQPLALLARTMDSSPCRAHIKAHLKQGKSYARAVHEAIRMQGQPFSGLLSQPNNVLGIEYIRALNKVSSTIQPVTIKRKGAQHDSFISSGNMASASLIRQALERRDLSCLKFLPEDCRPWILQEIEQGHMADIARMERAILYRLRSMSPTDFAALPDVCEGLEHRIYQAVRKETSLVSMIGSMKTKRYTHARLRRIMLYAFLGIRAEMQKQPVPYLRVLGFNQKGAEVLKKSKTVATLPIITKLTDGFSRLTPQQRSVLELDLKASDLQALAFENICACGQDFYLGPVRV</sequence>
<evidence type="ECO:0000313" key="3">
    <source>
        <dbReference type="EMBL" id="HIQ80303.1"/>
    </source>
</evidence>
<evidence type="ECO:0000256" key="1">
    <source>
        <dbReference type="ARBA" id="ARBA00022694"/>
    </source>
</evidence>
<dbReference type="EMBL" id="DVFW01000018">
    <property type="protein sequence ID" value="HIQ80303.1"/>
    <property type="molecule type" value="Genomic_DNA"/>
</dbReference>
<reference evidence="3" key="1">
    <citation type="submission" date="2020-10" db="EMBL/GenBank/DDBJ databases">
        <authorList>
            <person name="Gilroy R."/>
        </authorList>
    </citation>
    <scope>NUCLEOTIDE SEQUENCE</scope>
    <source>
        <strain evidence="3">ChiSjej1B19-3389</strain>
    </source>
</reference>
<comment type="function">
    <text evidence="2">Catalyzes the formation of N(4)-acetylcytidine (ac(4)C) at the wobble position of elongator tRNA(Met), using acetate and ATP as substrates. First activates an acetate ion to form acetyladenylate (Ac-AMP) and then transfers the acetyl group to tRNA to form ac(4)C34.</text>
</comment>
<protein>
    <recommendedName>
        <fullName evidence="2">tRNA(Met) cytidine acetate ligase</fullName>
        <ecNumber evidence="2">6.3.4.-</ecNumber>
    </recommendedName>
</protein>
<dbReference type="EC" id="6.3.4.-" evidence="2"/>
<dbReference type="GO" id="GO:0006400">
    <property type="term" value="P:tRNA modification"/>
    <property type="evidence" value="ECO:0007669"/>
    <property type="project" value="UniProtKB-UniRule"/>
</dbReference>
<dbReference type="InterPro" id="IPR014729">
    <property type="entry name" value="Rossmann-like_a/b/a_fold"/>
</dbReference>
<keyword evidence="2" id="KW-0547">Nucleotide-binding</keyword>
<dbReference type="Gene3D" id="3.40.50.620">
    <property type="entry name" value="HUPs"/>
    <property type="match status" value="1"/>
</dbReference>
<feature type="binding site" evidence="2">
    <location>
        <begin position="7"/>
        <end position="20"/>
    </location>
    <ligand>
        <name>ATP</name>
        <dbReference type="ChEBI" id="CHEBI:30616"/>
    </ligand>
</feature>
<feature type="binding site" evidence="2">
    <location>
        <position position="101"/>
    </location>
    <ligand>
        <name>ATP</name>
        <dbReference type="ChEBI" id="CHEBI:30616"/>
    </ligand>
</feature>
<keyword evidence="2" id="KW-0436">Ligase</keyword>
<reference evidence="3" key="2">
    <citation type="journal article" date="2021" name="PeerJ">
        <title>Extensive microbial diversity within the chicken gut microbiome revealed by metagenomics and culture.</title>
        <authorList>
            <person name="Gilroy R."/>
            <person name="Ravi A."/>
            <person name="Getino M."/>
            <person name="Pursley I."/>
            <person name="Horton D.L."/>
            <person name="Alikhan N.F."/>
            <person name="Baker D."/>
            <person name="Gharbi K."/>
            <person name="Hall N."/>
            <person name="Watson M."/>
            <person name="Adriaenssens E.M."/>
            <person name="Foster-Nyarko E."/>
            <person name="Jarju S."/>
            <person name="Secka A."/>
            <person name="Antonio M."/>
            <person name="Oren A."/>
            <person name="Chaudhuri R.R."/>
            <person name="La Ragione R."/>
            <person name="Hildebrand F."/>
            <person name="Pallen M.J."/>
        </authorList>
    </citation>
    <scope>NUCLEOTIDE SEQUENCE</scope>
    <source>
        <strain evidence="3">ChiSjej1B19-3389</strain>
    </source>
</reference>
<dbReference type="GO" id="GO:0016879">
    <property type="term" value="F:ligase activity, forming carbon-nitrogen bonds"/>
    <property type="evidence" value="ECO:0007669"/>
    <property type="project" value="UniProtKB-UniRule"/>
</dbReference>
<dbReference type="Pfam" id="PF05636">
    <property type="entry name" value="HIGH_NTase1"/>
    <property type="match status" value="1"/>
</dbReference>
<dbReference type="InterPro" id="IPR008513">
    <property type="entry name" value="tRNA(Met)_cyd_acetate_ligase"/>
</dbReference>